<reference evidence="2" key="1">
    <citation type="submission" date="2021-05" db="EMBL/GenBank/DDBJ databases">
        <authorList>
            <person name="Alioto T."/>
            <person name="Alioto T."/>
            <person name="Gomez Garrido J."/>
        </authorList>
    </citation>
    <scope>NUCLEOTIDE SEQUENCE</scope>
</reference>
<evidence type="ECO:0000256" key="1">
    <source>
        <dbReference type="SAM" id="MobiDB-lite"/>
    </source>
</evidence>
<evidence type="ECO:0000313" key="2">
    <source>
        <dbReference type="EMBL" id="CAG6539770.1"/>
    </source>
</evidence>
<accession>A0A8D8MTS4</accession>
<feature type="compositionally biased region" description="Basic and acidic residues" evidence="1">
    <location>
        <begin position="1"/>
        <end position="14"/>
    </location>
</feature>
<protein>
    <submittedName>
        <fullName evidence="2">(northern house mosquito) hypothetical protein</fullName>
    </submittedName>
</protein>
<organism evidence="2">
    <name type="scientific">Culex pipiens</name>
    <name type="common">House mosquito</name>
    <dbReference type="NCBI Taxonomy" id="7175"/>
    <lineage>
        <taxon>Eukaryota</taxon>
        <taxon>Metazoa</taxon>
        <taxon>Ecdysozoa</taxon>
        <taxon>Arthropoda</taxon>
        <taxon>Hexapoda</taxon>
        <taxon>Insecta</taxon>
        <taxon>Pterygota</taxon>
        <taxon>Neoptera</taxon>
        <taxon>Endopterygota</taxon>
        <taxon>Diptera</taxon>
        <taxon>Nematocera</taxon>
        <taxon>Culicoidea</taxon>
        <taxon>Culicidae</taxon>
        <taxon>Culicinae</taxon>
        <taxon>Culicini</taxon>
        <taxon>Culex</taxon>
        <taxon>Culex</taxon>
    </lineage>
</organism>
<dbReference type="EMBL" id="HBUE01221582">
    <property type="protein sequence ID" value="CAG6539770.1"/>
    <property type="molecule type" value="Transcribed_RNA"/>
</dbReference>
<proteinExistence type="predicted"/>
<dbReference type="EMBL" id="HBUE01328229">
    <property type="protein sequence ID" value="CAG6591820.1"/>
    <property type="molecule type" value="Transcribed_RNA"/>
</dbReference>
<sequence length="120" mass="13856">MLGKVEPARTERKHSGNVLHSGRPHDTILAEPMQQSDRQLTDVHPVLRDVLDLPDQLDQHVHRHRKPFVPFEQFRSVIAFDEGRCNAGLDIFLAVGVLDECTQQDRNQRQQCRFGIHRCV</sequence>
<dbReference type="AlphaFoldDB" id="A0A8D8MTS4"/>
<feature type="region of interest" description="Disordered" evidence="1">
    <location>
        <begin position="1"/>
        <end position="25"/>
    </location>
</feature>
<name>A0A8D8MTS4_CULPI</name>